<dbReference type="EMBL" id="LNIX01000003">
    <property type="protein sequence ID" value="OXA57768.1"/>
    <property type="molecule type" value="Genomic_DNA"/>
</dbReference>
<organism evidence="2 3">
    <name type="scientific">Folsomia candida</name>
    <name type="common">Springtail</name>
    <dbReference type="NCBI Taxonomy" id="158441"/>
    <lineage>
        <taxon>Eukaryota</taxon>
        <taxon>Metazoa</taxon>
        <taxon>Ecdysozoa</taxon>
        <taxon>Arthropoda</taxon>
        <taxon>Hexapoda</taxon>
        <taxon>Collembola</taxon>
        <taxon>Entomobryomorpha</taxon>
        <taxon>Isotomoidea</taxon>
        <taxon>Isotomidae</taxon>
        <taxon>Proisotominae</taxon>
        <taxon>Folsomia</taxon>
    </lineage>
</organism>
<accession>A0A226EKN2</accession>
<keyword evidence="3" id="KW-1185">Reference proteome</keyword>
<evidence type="ECO:0000313" key="2">
    <source>
        <dbReference type="EMBL" id="OXA57768.1"/>
    </source>
</evidence>
<dbReference type="GO" id="GO:0016787">
    <property type="term" value="F:hydrolase activity"/>
    <property type="evidence" value="ECO:0007669"/>
    <property type="project" value="UniProtKB-KW"/>
</dbReference>
<sequence>MICKFEVRGGKSGSVFFTSKFLQTECFKKAEIAQKSIVPEYCTRSAGSDSSKSVLGKVVSSVPNFIGRPNSTAQDDGIIVFVVINYIETKGERDFVVWLEGRDLTEFRRTYFDTEIPIALHSIWHSN</sequence>
<reference evidence="2 3" key="1">
    <citation type="submission" date="2015-12" db="EMBL/GenBank/DDBJ databases">
        <title>The genome of Folsomia candida.</title>
        <authorList>
            <person name="Faddeeva A."/>
            <person name="Derks M.F."/>
            <person name="Anvar Y."/>
            <person name="Smit S."/>
            <person name="Van Straalen N."/>
            <person name="Roelofs D."/>
        </authorList>
    </citation>
    <scope>NUCLEOTIDE SEQUENCE [LARGE SCALE GENOMIC DNA]</scope>
    <source>
        <strain evidence="2 3">VU population</strain>
        <tissue evidence="2">Whole body</tissue>
    </source>
</reference>
<dbReference type="Proteomes" id="UP000198287">
    <property type="component" value="Unassembled WGS sequence"/>
</dbReference>
<comment type="caution">
    <text evidence="2">The sequence shown here is derived from an EMBL/GenBank/DDBJ whole genome shotgun (WGS) entry which is preliminary data.</text>
</comment>
<dbReference type="AlphaFoldDB" id="A0A226EKN2"/>
<dbReference type="OrthoDB" id="1069523at2759"/>
<feature type="binding site" evidence="1">
    <location>
        <position position="121"/>
    </location>
    <ligand>
        <name>Fe cation</name>
        <dbReference type="ChEBI" id="CHEBI:24875"/>
        <note>catalytic</note>
    </ligand>
</feature>
<keyword evidence="2" id="KW-0378">Hydrolase</keyword>
<evidence type="ECO:0000313" key="3">
    <source>
        <dbReference type="Proteomes" id="UP000198287"/>
    </source>
</evidence>
<keyword evidence="1" id="KW-0408">Iron</keyword>
<dbReference type="GO" id="GO:0016702">
    <property type="term" value="F:oxidoreductase activity, acting on single donors with incorporation of molecular oxygen, incorporation of two atoms of oxygen"/>
    <property type="evidence" value="ECO:0007669"/>
    <property type="project" value="InterPro"/>
</dbReference>
<keyword evidence="1" id="KW-0479">Metal-binding</keyword>
<name>A0A226EKN2_FOLCA</name>
<evidence type="ECO:0000256" key="1">
    <source>
        <dbReference type="PIRSR" id="PIRSR604294-1"/>
    </source>
</evidence>
<dbReference type="GO" id="GO:0046872">
    <property type="term" value="F:metal ion binding"/>
    <property type="evidence" value="ECO:0007669"/>
    <property type="project" value="UniProtKB-KW"/>
</dbReference>
<proteinExistence type="predicted"/>
<gene>
    <name evidence="2" type="ORF">Fcan01_07852</name>
</gene>
<protein>
    <submittedName>
        <fullName evidence="2">Retinoid isomerohydrolase</fullName>
    </submittedName>
</protein>
<comment type="cofactor">
    <cofactor evidence="1">
        <name>Fe(2+)</name>
        <dbReference type="ChEBI" id="CHEBI:29033"/>
    </cofactor>
    <text evidence="1">Binds 1 Fe(2+) ion per subunit.</text>
</comment>